<dbReference type="RefSeq" id="WP_003336519.1">
    <property type="nucleotide sequence ID" value="NZ_CP007806.1"/>
</dbReference>
<keyword evidence="1" id="KW-0175">Coiled coil</keyword>
<evidence type="ECO:0000313" key="5">
    <source>
        <dbReference type="Proteomes" id="UP000005850"/>
    </source>
</evidence>
<reference evidence="4 5" key="1">
    <citation type="journal article" date="2011" name="J. Bacteriol.">
        <title>Genome sequence of Brevibacillus laterosporus LMG 15441, a pathogen of invertebrates.</title>
        <authorList>
            <person name="Djukic M."/>
            <person name="Poehlein A."/>
            <person name="Thurmer A."/>
            <person name="Daniel R."/>
        </authorList>
    </citation>
    <scope>NUCLEOTIDE SEQUENCE [LARGE SCALE GENOMIC DNA]</scope>
    <source>
        <strain evidence="4 5">LMG 15441</strain>
    </source>
</reference>
<feature type="coiled-coil region" evidence="1">
    <location>
        <begin position="5"/>
        <end position="32"/>
    </location>
</feature>
<dbReference type="EMBL" id="CP007806">
    <property type="protein sequence ID" value="AIG27952.1"/>
    <property type="molecule type" value="Genomic_DNA"/>
</dbReference>
<sequence length="204" mass="23224">MAKSIKKLITSYKATKKQLKNMLAEIENSDQEASAGGVHGTDQKALRSSLAESIRDVEYAIKWLETGRQPDNQRGIQRRSKEQREILLDPFKMQSYVSPGTGGCRVGLSDAERQLIDFYLQFVTEKERECYLMVHGSGFTHEKAAEMLFISRGNVSTLLSRAQQKIEFAKNVTAILVMAVFFLLIGCVKIHFYERLFVWGRSHL</sequence>
<protein>
    <submittedName>
        <fullName evidence="4">Positive control sigma-like factor</fullName>
    </submittedName>
</protein>
<name>A0A075R5R5_BRELA</name>
<dbReference type="GO" id="GO:0003677">
    <property type="term" value="F:DNA binding"/>
    <property type="evidence" value="ECO:0007669"/>
    <property type="project" value="InterPro"/>
</dbReference>
<dbReference type="InterPro" id="IPR036388">
    <property type="entry name" value="WH-like_DNA-bd_sf"/>
</dbReference>
<dbReference type="eggNOG" id="COG1595">
    <property type="taxonomic scope" value="Bacteria"/>
</dbReference>
<keyword evidence="2" id="KW-0472">Membrane</keyword>
<dbReference type="InterPro" id="IPR013324">
    <property type="entry name" value="RNA_pol_sigma_r3/r4-like"/>
</dbReference>
<gene>
    <name evidence="4" type="ORF">BRLA_c036500</name>
</gene>
<organism evidence="4 5">
    <name type="scientific">Brevibacillus laterosporus LMG 15441</name>
    <dbReference type="NCBI Taxonomy" id="1042163"/>
    <lineage>
        <taxon>Bacteria</taxon>
        <taxon>Bacillati</taxon>
        <taxon>Bacillota</taxon>
        <taxon>Bacilli</taxon>
        <taxon>Bacillales</taxon>
        <taxon>Paenibacillaceae</taxon>
        <taxon>Brevibacillus</taxon>
    </lineage>
</organism>
<dbReference type="InterPro" id="IPR013249">
    <property type="entry name" value="RNA_pol_sigma70_r4_t2"/>
</dbReference>
<feature type="domain" description="RNA polymerase sigma factor 70 region 4 type 2" evidence="3">
    <location>
        <begin position="124"/>
        <end position="164"/>
    </location>
</feature>
<feature type="transmembrane region" description="Helical" evidence="2">
    <location>
        <begin position="171"/>
        <end position="192"/>
    </location>
</feature>
<proteinExistence type="predicted"/>
<dbReference type="Gene3D" id="1.10.10.10">
    <property type="entry name" value="Winged helix-like DNA-binding domain superfamily/Winged helix DNA-binding domain"/>
    <property type="match status" value="1"/>
</dbReference>
<dbReference type="KEGG" id="blr:BRLA_c036500"/>
<dbReference type="Pfam" id="PF08281">
    <property type="entry name" value="Sigma70_r4_2"/>
    <property type="match status" value="1"/>
</dbReference>
<keyword evidence="5" id="KW-1185">Reference proteome</keyword>
<dbReference type="Proteomes" id="UP000005850">
    <property type="component" value="Chromosome"/>
</dbReference>
<dbReference type="AlphaFoldDB" id="A0A075R5R5"/>
<evidence type="ECO:0000259" key="3">
    <source>
        <dbReference type="Pfam" id="PF08281"/>
    </source>
</evidence>
<keyword evidence="2" id="KW-0812">Transmembrane</keyword>
<accession>A0A075R5R5</accession>
<dbReference type="GO" id="GO:0016987">
    <property type="term" value="F:sigma factor activity"/>
    <property type="evidence" value="ECO:0007669"/>
    <property type="project" value="InterPro"/>
</dbReference>
<evidence type="ECO:0000256" key="2">
    <source>
        <dbReference type="SAM" id="Phobius"/>
    </source>
</evidence>
<dbReference type="SUPFAM" id="SSF88659">
    <property type="entry name" value="Sigma3 and sigma4 domains of RNA polymerase sigma factors"/>
    <property type="match status" value="1"/>
</dbReference>
<evidence type="ECO:0000256" key="1">
    <source>
        <dbReference type="SAM" id="Coils"/>
    </source>
</evidence>
<dbReference type="STRING" id="1042163.BRLA_c036500"/>
<evidence type="ECO:0000313" key="4">
    <source>
        <dbReference type="EMBL" id="AIG27952.1"/>
    </source>
</evidence>
<dbReference type="GO" id="GO:0006352">
    <property type="term" value="P:DNA-templated transcription initiation"/>
    <property type="evidence" value="ECO:0007669"/>
    <property type="project" value="InterPro"/>
</dbReference>
<dbReference type="CDD" id="cd06171">
    <property type="entry name" value="Sigma70_r4"/>
    <property type="match status" value="1"/>
</dbReference>
<dbReference type="HOGENOM" id="CLU_116162_0_0_9"/>
<keyword evidence="2" id="KW-1133">Transmembrane helix</keyword>